<dbReference type="PANTHER" id="PTHR11537">
    <property type="entry name" value="VOLTAGE-GATED POTASSIUM CHANNEL"/>
    <property type="match status" value="1"/>
</dbReference>
<dbReference type="GO" id="GO:0008076">
    <property type="term" value="C:voltage-gated potassium channel complex"/>
    <property type="evidence" value="ECO:0007669"/>
    <property type="project" value="InterPro"/>
</dbReference>
<dbReference type="RefSeq" id="WP_206979899.1">
    <property type="nucleotide sequence ID" value="NZ_JAFLQZ010000001.1"/>
</dbReference>
<evidence type="ECO:0000256" key="10">
    <source>
        <dbReference type="ARBA" id="ARBA00023136"/>
    </source>
</evidence>
<feature type="transmembrane region" description="Helical" evidence="12">
    <location>
        <begin position="33"/>
        <end position="52"/>
    </location>
</feature>
<keyword evidence="7" id="KW-0630">Potassium</keyword>
<feature type="transmembrane region" description="Helical" evidence="12">
    <location>
        <begin position="156"/>
        <end position="177"/>
    </location>
</feature>
<gene>
    <name evidence="14" type="ORF">J0X19_00360</name>
</gene>
<dbReference type="GO" id="GO:0001508">
    <property type="term" value="P:action potential"/>
    <property type="evidence" value="ECO:0007669"/>
    <property type="project" value="TreeGrafter"/>
</dbReference>
<evidence type="ECO:0000256" key="7">
    <source>
        <dbReference type="ARBA" id="ARBA00022958"/>
    </source>
</evidence>
<name>A0A939JB35_9BACT</name>
<dbReference type="InterPro" id="IPR005821">
    <property type="entry name" value="Ion_trans_dom"/>
</dbReference>
<dbReference type="EMBL" id="JAFLQZ010000001">
    <property type="protein sequence ID" value="MBO0356383.1"/>
    <property type="molecule type" value="Genomic_DNA"/>
</dbReference>
<evidence type="ECO:0000256" key="4">
    <source>
        <dbReference type="ARBA" id="ARBA00022692"/>
    </source>
</evidence>
<protein>
    <submittedName>
        <fullName evidence="14">Ion transporter</fullName>
    </submittedName>
</protein>
<evidence type="ECO:0000256" key="8">
    <source>
        <dbReference type="ARBA" id="ARBA00022989"/>
    </source>
</evidence>
<dbReference type="AlphaFoldDB" id="A0A939JB35"/>
<reference evidence="14" key="1">
    <citation type="submission" date="2021-03" db="EMBL/GenBank/DDBJ databases">
        <authorList>
            <person name="Kim M.K."/>
        </authorList>
    </citation>
    <scope>NUCLEOTIDE SEQUENCE</scope>
    <source>
        <strain evidence="14">BT186</strain>
    </source>
</reference>
<keyword evidence="3" id="KW-0633">Potassium transport</keyword>
<dbReference type="PANTHER" id="PTHR11537:SF254">
    <property type="entry name" value="POTASSIUM VOLTAGE-GATED CHANNEL PROTEIN SHAB"/>
    <property type="match status" value="1"/>
</dbReference>
<keyword evidence="8 12" id="KW-1133">Transmembrane helix</keyword>
<dbReference type="PRINTS" id="PR00169">
    <property type="entry name" value="KCHANNEL"/>
</dbReference>
<evidence type="ECO:0000256" key="3">
    <source>
        <dbReference type="ARBA" id="ARBA00022538"/>
    </source>
</evidence>
<dbReference type="GO" id="GO:0005249">
    <property type="term" value="F:voltage-gated potassium channel activity"/>
    <property type="evidence" value="ECO:0007669"/>
    <property type="project" value="InterPro"/>
</dbReference>
<proteinExistence type="predicted"/>
<keyword evidence="11" id="KW-0407">Ion channel</keyword>
<dbReference type="Pfam" id="PF00520">
    <property type="entry name" value="Ion_trans"/>
    <property type="match status" value="1"/>
</dbReference>
<comment type="caution">
    <text evidence="14">The sequence shown here is derived from an EMBL/GenBank/DDBJ whole genome shotgun (WGS) entry which is preliminary data.</text>
</comment>
<feature type="transmembrane region" description="Helical" evidence="12">
    <location>
        <begin position="90"/>
        <end position="112"/>
    </location>
</feature>
<organism evidence="14 15">
    <name type="scientific">Hymenobacter telluris</name>
    <dbReference type="NCBI Taxonomy" id="2816474"/>
    <lineage>
        <taxon>Bacteria</taxon>
        <taxon>Pseudomonadati</taxon>
        <taxon>Bacteroidota</taxon>
        <taxon>Cytophagia</taxon>
        <taxon>Cytophagales</taxon>
        <taxon>Hymenobacteraceae</taxon>
        <taxon>Hymenobacter</taxon>
    </lineage>
</organism>
<evidence type="ECO:0000313" key="14">
    <source>
        <dbReference type="EMBL" id="MBO0356383.1"/>
    </source>
</evidence>
<keyword evidence="10 12" id="KW-0472">Membrane</keyword>
<feature type="domain" description="Ion transport" evidence="13">
    <location>
        <begin position="29"/>
        <end position="239"/>
    </location>
</feature>
<dbReference type="Gene3D" id="1.10.287.70">
    <property type="match status" value="1"/>
</dbReference>
<dbReference type="InterPro" id="IPR028325">
    <property type="entry name" value="VG_K_chnl"/>
</dbReference>
<evidence type="ECO:0000256" key="9">
    <source>
        <dbReference type="ARBA" id="ARBA00023065"/>
    </source>
</evidence>
<keyword evidence="2" id="KW-0813">Transport</keyword>
<keyword evidence="4 12" id="KW-0812">Transmembrane</keyword>
<evidence type="ECO:0000256" key="1">
    <source>
        <dbReference type="ARBA" id="ARBA00004141"/>
    </source>
</evidence>
<evidence type="ECO:0000256" key="11">
    <source>
        <dbReference type="ARBA" id="ARBA00023303"/>
    </source>
</evidence>
<keyword evidence="6" id="KW-0851">Voltage-gated channel</keyword>
<dbReference type="InterPro" id="IPR027359">
    <property type="entry name" value="Volt_channel_dom_sf"/>
</dbReference>
<accession>A0A939JB35</accession>
<dbReference type="Gene3D" id="1.20.120.350">
    <property type="entry name" value="Voltage-gated potassium channels. Chain C"/>
    <property type="match status" value="1"/>
</dbReference>
<feature type="transmembrane region" description="Helical" evidence="12">
    <location>
        <begin position="64"/>
        <end position="84"/>
    </location>
</feature>
<keyword evidence="5" id="KW-0631">Potassium channel</keyword>
<feature type="transmembrane region" description="Helical" evidence="12">
    <location>
        <begin position="183"/>
        <end position="204"/>
    </location>
</feature>
<evidence type="ECO:0000313" key="15">
    <source>
        <dbReference type="Proteomes" id="UP000664144"/>
    </source>
</evidence>
<evidence type="ECO:0000256" key="2">
    <source>
        <dbReference type="ARBA" id="ARBA00022448"/>
    </source>
</evidence>
<comment type="subcellular location">
    <subcellularLocation>
        <location evidence="1">Membrane</location>
        <topology evidence="1">Multi-pass membrane protein</topology>
    </subcellularLocation>
</comment>
<dbReference type="SUPFAM" id="SSF81324">
    <property type="entry name" value="Voltage-gated potassium channels"/>
    <property type="match status" value="1"/>
</dbReference>
<evidence type="ECO:0000256" key="5">
    <source>
        <dbReference type="ARBA" id="ARBA00022826"/>
    </source>
</evidence>
<evidence type="ECO:0000256" key="12">
    <source>
        <dbReference type="SAM" id="Phobius"/>
    </source>
</evidence>
<evidence type="ECO:0000256" key="6">
    <source>
        <dbReference type="ARBA" id="ARBA00022882"/>
    </source>
</evidence>
<dbReference type="Proteomes" id="UP000664144">
    <property type="component" value="Unassembled WGS sequence"/>
</dbReference>
<keyword evidence="15" id="KW-1185">Reference proteome</keyword>
<sequence>MEVRPYENDPAWKRAAYSVIFESDTPAGRLFDIVLLGAIVLSVLTVMLESVPAINAHYGPELRIIEWVFTALFTVEYLARLLVVRRPLNYALSLLGIIDFLSIVPTLATLVLPGSRYLVTIRTLRLLRVFRIFKLGQFVGEGEFIVTALKASRFKILVFLTAVLTLVVVMGTLMYVVEGGRNGFTSIPQSIYWAIVTLTTVGYGDISPTTILGRTLASILMILGYAIIAVPTGIVSAQMAGARPAPAPAAPAFKQVICHVCQAPDHRPDAEFCWRCGEKL</sequence>
<keyword evidence="9" id="KW-0406">Ion transport</keyword>
<evidence type="ECO:0000259" key="13">
    <source>
        <dbReference type="Pfam" id="PF00520"/>
    </source>
</evidence>
<feature type="transmembrane region" description="Helical" evidence="12">
    <location>
        <begin position="216"/>
        <end position="237"/>
    </location>
</feature>